<protein>
    <submittedName>
        <fullName evidence="2">Membrane protein</fullName>
    </submittedName>
</protein>
<gene>
    <name evidence="2" type="ORF">AAQM_0177</name>
</gene>
<keyword evidence="1" id="KW-0472">Membrane</keyword>
<keyword evidence="1" id="KW-0812">Transmembrane</keyword>
<dbReference type="KEGG" id="aaqi:AAQM_0177"/>
<feature type="transmembrane region" description="Helical" evidence="1">
    <location>
        <begin position="41"/>
        <end position="61"/>
    </location>
</feature>
<dbReference type="AlphaFoldDB" id="A0AAE7B3Z4"/>
<evidence type="ECO:0000313" key="3">
    <source>
        <dbReference type="Proteomes" id="UP000502065"/>
    </source>
</evidence>
<dbReference type="EMBL" id="CP030944">
    <property type="protein sequence ID" value="QKE24957.1"/>
    <property type="molecule type" value="Genomic_DNA"/>
</dbReference>
<evidence type="ECO:0000256" key="1">
    <source>
        <dbReference type="SAM" id="Phobius"/>
    </source>
</evidence>
<accession>A0AAE7B3Z4</accession>
<dbReference type="RefSeq" id="WP_129094095.1">
    <property type="nucleotide sequence ID" value="NZ_CBCSAE010000003.1"/>
</dbReference>
<keyword evidence="1" id="KW-1133">Transmembrane helix</keyword>
<sequence length="79" mass="9271">MKKEFFIFIMIIVVLTIVFHYKELLEYPIQHVKNFPNSGTYGLGIFHPLVFGAFVYIMLLIPRAIFKLLKGNSHEENIK</sequence>
<keyword evidence="3" id="KW-1185">Reference proteome</keyword>
<proteinExistence type="predicted"/>
<name>A0AAE7B3Z4_9BACT</name>
<organism evidence="2 3">
    <name type="scientific">Arcobacter aquimarinus</name>
    <dbReference type="NCBI Taxonomy" id="1315211"/>
    <lineage>
        <taxon>Bacteria</taxon>
        <taxon>Pseudomonadati</taxon>
        <taxon>Campylobacterota</taxon>
        <taxon>Epsilonproteobacteria</taxon>
        <taxon>Campylobacterales</taxon>
        <taxon>Arcobacteraceae</taxon>
        <taxon>Arcobacter</taxon>
    </lineage>
</organism>
<dbReference type="Proteomes" id="UP000502065">
    <property type="component" value="Chromosome"/>
</dbReference>
<feature type="transmembrane region" description="Helical" evidence="1">
    <location>
        <begin position="5"/>
        <end position="21"/>
    </location>
</feature>
<reference evidence="2 3" key="1">
    <citation type="submission" date="2018-07" db="EMBL/GenBank/DDBJ databases">
        <title>Identification of phenol metabolism pathways in Arcobacter.</title>
        <authorList>
            <person name="Miller W.G."/>
            <person name="Yee E."/>
            <person name="Bono J.L."/>
        </authorList>
    </citation>
    <scope>NUCLEOTIDE SEQUENCE [LARGE SCALE GENOMIC DNA]</scope>
    <source>
        <strain evidence="2 3">W63</strain>
    </source>
</reference>
<evidence type="ECO:0000313" key="2">
    <source>
        <dbReference type="EMBL" id="QKE24957.1"/>
    </source>
</evidence>